<feature type="coiled-coil region" evidence="1">
    <location>
        <begin position="413"/>
        <end position="479"/>
    </location>
</feature>
<proteinExistence type="predicted"/>
<dbReference type="EMBL" id="KV006974">
    <property type="protein sequence ID" value="KZV31998.1"/>
    <property type="molecule type" value="Genomic_DNA"/>
</dbReference>
<sequence length="564" mass="62961">MSNGYAKLATGFIATAGSLKLSTGCVVACVWLSSWLDQTLATGCPAASCWYLATAGLKPSADYDDVTDDVINAKPSADSSARPDELPPRRGPRERRTSRTGEYVRIPTTNEHSSEGAGDVSGEAPPMLKSAVHARANESEYDSVRECARMSEYVQRSKLGGIYRGARHMNRFACTFCRDVGEVPDPEVIAAFCRHIQLSPSQLAPNSYSFLLALAVLLSYHEIPLIPYVLMQLVQIKRLGPGKFYLSHKGDHTFIKGNPSSHKGWMSRFFYIKCDVMRDPWRCEMHWRDSAVTLVPRTPDRALSLTPFLEAMHGKSYNAPELIKEDLLCFYKFSRKGVELVGDLDERMGKAELLKGKARNVDVVGHFSTNLAAAVAWGGELVKRLTQTYQKMNASHEQFDRAMGQHTEMLALLEGLEAHRAREEGEAKAQREALEAQLVAEREAHEAEKAARELLEAELEEVKARARKESERLKIESREEFLKSPEFDTLLGKKAGGYFKNGFRGCLAQWRANGYFEEEHPASFLDVQQVIIEMADEEEEVEEEEEEEEEGDGTDATPPSSPPS</sequence>
<organism evidence="3 4">
    <name type="scientific">Dorcoceras hygrometricum</name>
    <dbReference type="NCBI Taxonomy" id="472368"/>
    <lineage>
        <taxon>Eukaryota</taxon>
        <taxon>Viridiplantae</taxon>
        <taxon>Streptophyta</taxon>
        <taxon>Embryophyta</taxon>
        <taxon>Tracheophyta</taxon>
        <taxon>Spermatophyta</taxon>
        <taxon>Magnoliopsida</taxon>
        <taxon>eudicotyledons</taxon>
        <taxon>Gunneridae</taxon>
        <taxon>Pentapetalae</taxon>
        <taxon>asterids</taxon>
        <taxon>lamiids</taxon>
        <taxon>Lamiales</taxon>
        <taxon>Gesneriaceae</taxon>
        <taxon>Didymocarpoideae</taxon>
        <taxon>Trichosporeae</taxon>
        <taxon>Loxocarpinae</taxon>
        <taxon>Dorcoceras</taxon>
    </lineage>
</organism>
<dbReference type="AlphaFoldDB" id="A0A2Z7BIP4"/>
<feature type="compositionally biased region" description="Acidic residues" evidence="2">
    <location>
        <begin position="534"/>
        <end position="553"/>
    </location>
</feature>
<keyword evidence="4" id="KW-1185">Reference proteome</keyword>
<reference evidence="3 4" key="1">
    <citation type="journal article" date="2015" name="Proc. Natl. Acad. Sci. U.S.A.">
        <title>The resurrection genome of Boea hygrometrica: A blueprint for survival of dehydration.</title>
        <authorList>
            <person name="Xiao L."/>
            <person name="Yang G."/>
            <person name="Zhang L."/>
            <person name="Yang X."/>
            <person name="Zhao S."/>
            <person name="Ji Z."/>
            <person name="Zhou Q."/>
            <person name="Hu M."/>
            <person name="Wang Y."/>
            <person name="Chen M."/>
            <person name="Xu Y."/>
            <person name="Jin H."/>
            <person name="Xiao X."/>
            <person name="Hu G."/>
            <person name="Bao F."/>
            <person name="Hu Y."/>
            <person name="Wan P."/>
            <person name="Li L."/>
            <person name="Deng X."/>
            <person name="Kuang T."/>
            <person name="Xiang C."/>
            <person name="Zhu J.K."/>
            <person name="Oliver M.J."/>
            <person name="He Y."/>
        </authorList>
    </citation>
    <scope>NUCLEOTIDE SEQUENCE [LARGE SCALE GENOMIC DNA]</scope>
    <source>
        <strain evidence="4">cv. XS01</strain>
    </source>
</reference>
<feature type="region of interest" description="Disordered" evidence="2">
    <location>
        <begin position="68"/>
        <end position="123"/>
    </location>
</feature>
<dbReference type="Proteomes" id="UP000250235">
    <property type="component" value="Unassembled WGS sequence"/>
</dbReference>
<accession>A0A2Z7BIP4</accession>
<name>A0A2Z7BIP4_9LAMI</name>
<evidence type="ECO:0000313" key="4">
    <source>
        <dbReference type="Proteomes" id="UP000250235"/>
    </source>
</evidence>
<gene>
    <name evidence="3" type="ORF">F511_38930</name>
</gene>
<protein>
    <submittedName>
        <fullName evidence="3">Uncharacterized protein</fullName>
    </submittedName>
</protein>
<evidence type="ECO:0000256" key="1">
    <source>
        <dbReference type="SAM" id="Coils"/>
    </source>
</evidence>
<evidence type="ECO:0000256" key="2">
    <source>
        <dbReference type="SAM" id="MobiDB-lite"/>
    </source>
</evidence>
<evidence type="ECO:0000313" key="3">
    <source>
        <dbReference type="EMBL" id="KZV31998.1"/>
    </source>
</evidence>
<dbReference type="OrthoDB" id="1749533at2759"/>
<keyword evidence="1" id="KW-0175">Coiled coil</keyword>
<feature type="region of interest" description="Disordered" evidence="2">
    <location>
        <begin position="534"/>
        <end position="564"/>
    </location>
</feature>